<dbReference type="CDD" id="cd06127">
    <property type="entry name" value="DEDDh"/>
    <property type="match status" value="1"/>
</dbReference>
<dbReference type="SMART" id="SM00479">
    <property type="entry name" value="EXOIII"/>
    <property type="match status" value="1"/>
</dbReference>
<dbReference type="GO" id="GO:0005737">
    <property type="term" value="C:cytoplasm"/>
    <property type="evidence" value="ECO:0007669"/>
    <property type="project" value="TreeGrafter"/>
</dbReference>
<keyword evidence="3" id="KW-0479">Metal-binding</keyword>
<dbReference type="Pfam" id="PF20700">
    <property type="entry name" value="Mutator"/>
    <property type="match status" value="1"/>
</dbReference>
<organism evidence="9 10">
    <name type="scientific">Ignelater luminosus</name>
    <name type="common">Cucubano</name>
    <name type="synonym">Pyrophorus luminosus</name>
    <dbReference type="NCBI Taxonomy" id="2038154"/>
    <lineage>
        <taxon>Eukaryota</taxon>
        <taxon>Metazoa</taxon>
        <taxon>Ecdysozoa</taxon>
        <taxon>Arthropoda</taxon>
        <taxon>Hexapoda</taxon>
        <taxon>Insecta</taxon>
        <taxon>Pterygota</taxon>
        <taxon>Neoptera</taxon>
        <taxon>Endopterygota</taxon>
        <taxon>Coleoptera</taxon>
        <taxon>Polyphaga</taxon>
        <taxon>Elateriformia</taxon>
        <taxon>Elateroidea</taxon>
        <taxon>Elateridae</taxon>
        <taxon>Agrypninae</taxon>
        <taxon>Pyrophorini</taxon>
        <taxon>Ignelater</taxon>
    </lineage>
</organism>
<protein>
    <recommendedName>
        <fullName evidence="8">Exonuclease domain-containing protein</fullName>
    </recommendedName>
</protein>
<gene>
    <name evidence="9" type="ORF">ILUMI_23063</name>
</gene>
<dbReference type="InterPro" id="IPR012337">
    <property type="entry name" value="RNaseH-like_sf"/>
</dbReference>
<dbReference type="GO" id="GO:0008296">
    <property type="term" value="F:3'-5'-DNA exonuclease activity"/>
    <property type="evidence" value="ECO:0007669"/>
    <property type="project" value="TreeGrafter"/>
</dbReference>
<keyword evidence="6" id="KW-0460">Magnesium</keyword>
<dbReference type="GO" id="GO:0046872">
    <property type="term" value="F:metal ion binding"/>
    <property type="evidence" value="ECO:0007669"/>
    <property type="project" value="UniProtKB-KW"/>
</dbReference>
<name>A0A8K0G296_IGNLU</name>
<dbReference type="EMBL" id="VTPC01090559">
    <property type="protein sequence ID" value="KAF2883108.1"/>
    <property type="molecule type" value="Genomic_DNA"/>
</dbReference>
<dbReference type="InterPro" id="IPR036397">
    <property type="entry name" value="RNaseH_sf"/>
</dbReference>
<evidence type="ECO:0000313" key="10">
    <source>
        <dbReference type="Proteomes" id="UP000801492"/>
    </source>
</evidence>
<evidence type="ECO:0000256" key="1">
    <source>
        <dbReference type="ARBA" id="ARBA00001946"/>
    </source>
</evidence>
<dbReference type="Gene3D" id="3.30.420.10">
    <property type="entry name" value="Ribonuclease H-like superfamily/Ribonuclease H"/>
    <property type="match status" value="1"/>
</dbReference>
<dbReference type="GO" id="GO:0006308">
    <property type="term" value="P:DNA catabolic process"/>
    <property type="evidence" value="ECO:0007669"/>
    <property type="project" value="TreeGrafter"/>
</dbReference>
<keyword evidence="4" id="KW-0378">Hydrolase</keyword>
<evidence type="ECO:0000259" key="8">
    <source>
        <dbReference type="SMART" id="SM00479"/>
    </source>
</evidence>
<dbReference type="InterPro" id="IPR013520">
    <property type="entry name" value="Ribonucl_H"/>
</dbReference>
<evidence type="ECO:0000256" key="6">
    <source>
        <dbReference type="ARBA" id="ARBA00022842"/>
    </source>
</evidence>
<dbReference type="Proteomes" id="UP000801492">
    <property type="component" value="Unassembled WGS sequence"/>
</dbReference>
<dbReference type="SUPFAM" id="SSF53098">
    <property type="entry name" value="Ribonuclease H-like"/>
    <property type="match status" value="1"/>
</dbReference>
<reference evidence="9" key="1">
    <citation type="submission" date="2019-08" db="EMBL/GenBank/DDBJ databases">
        <title>The genome of the North American firefly Photinus pyralis.</title>
        <authorList>
            <consortium name="Photinus pyralis genome working group"/>
            <person name="Fallon T.R."/>
            <person name="Sander Lower S.E."/>
            <person name="Weng J.-K."/>
        </authorList>
    </citation>
    <scope>NUCLEOTIDE SEQUENCE</scope>
    <source>
        <strain evidence="9">TRF0915ILg1</strain>
        <tissue evidence="9">Whole body</tissue>
    </source>
</reference>
<dbReference type="InterPro" id="IPR040393">
    <property type="entry name" value="TREX1/2"/>
</dbReference>
<dbReference type="InterPro" id="IPR049012">
    <property type="entry name" value="Mutator_transp_dom"/>
</dbReference>
<dbReference type="OrthoDB" id="6781877at2759"/>
<dbReference type="GO" id="GO:0003676">
    <property type="term" value="F:nucleic acid binding"/>
    <property type="evidence" value="ECO:0007669"/>
    <property type="project" value="InterPro"/>
</dbReference>
<evidence type="ECO:0000256" key="7">
    <source>
        <dbReference type="ARBA" id="ARBA00025769"/>
    </source>
</evidence>
<accession>A0A8K0G296</accession>
<keyword evidence="5" id="KW-0269">Exonuclease</keyword>
<evidence type="ECO:0000256" key="3">
    <source>
        <dbReference type="ARBA" id="ARBA00022723"/>
    </source>
</evidence>
<keyword evidence="10" id="KW-1185">Reference proteome</keyword>
<comment type="similarity">
    <text evidence="7">Belongs to the exonuclease superfamily. TREX family.</text>
</comment>
<evidence type="ECO:0000256" key="5">
    <source>
        <dbReference type="ARBA" id="ARBA00022839"/>
    </source>
</evidence>
<comment type="caution">
    <text evidence="9">The sequence shown here is derived from an EMBL/GenBank/DDBJ whole genome shotgun (WGS) entry which is preliminary data.</text>
</comment>
<dbReference type="PANTHER" id="PTHR13058:SF19">
    <property type="entry name" value="LD40940P"/>
    <property type="match status" value="1"/>
</dbReference>
<evidence type="ECO:0000256" key="4">
    <source>
        <dbReference type="ARBA" id="ARBA00022801"/>
    </source>
</evidence>
<dbReference type="PANTHER" id="PTHR13058">
    <property type="entry name" value="THREE PRIME REPAIR EXONUCLEASE 1, 2"/>
    <property type="match status" value="1"/>
</dbReference>
<dbReference type="Pfam" id="PF00929">
    <property type="entry name" value="RNase_T"/>
    <property type="match status" value="1"/>
</dbReference>
<feature type="domain" description="Exonuclease" evidence="8">
    <location>
        <begin position="607"/>
        <end position="785"/>
    </location>
</feature>
<comment type="cofactor">
    <cofactor evidence="1">
        <name>Mg(2+)</name>
        <dbReference type="ChEBI" id="CHEBI:18420"/>
    </cofactor>
</comment>
<keyword evidence="2" id="KW-0540">Nuclease</keyword>
<evidence type="ECO:0000256" key="2">
    <source>
        <dbReference type="ARBA" id="ARBA00022722"/>
    </source>
</evidence>
<sequence length="856" mass="96462">MWKKKAKPKNQTRTVPVEGRHEAEKDCMKKVQRASLFRYCHKEDPHNTLKKKKLGRKPVLPEDLENQLVEYLLLVMEGKFVGLIRREVRFIAFQLARRNNISNPFNSLSDCLQRVLKRLKDKLRICKSTGTAREAEFNRKHINDFFTLLQEVLQKNNYAPNKIFNVDKTGQSKCPEVIAKRGKRQIGQLTSAERGSLVTAILITSSSNKDDLETSLNISQQKKTAVTRKVFDKTGPGKIDIKQSKDTLLIKKKKESALLVRLQMRQKTMFLSDFSDKNTEVTEENPDQDACFVVVFVSKTKAERKCSLGHPKSDHDCRLNFIGSAKAMEPFAAACMTSNSTIFKDLNMEVGILIGDDDSSTIAAVRAATKSQVIKLSDKNHTSRGVTNTIYKHANEHKELKNDSIAYLHRCFTYAISRNAGNCTEIANSLRNIPNHTFNNHSNCADWCRYAKNPTTYEHRVIKGGFQSPKLFEDLKTIFDKLADNVERFAAGASSQANESLNATMATAKKRLLSPSVHTTKYIDRRSKLAKRRYLNVKRPEFKRRRLFLKEQRANLRKKKEDMEGTQYESNMGLLSTNVAHDSIFNTDGVNEEIIETDDGISPSDSLEVFFDLETSSFSKHSDILQIAAQGNKSTFSVYINPIQKIAPQASEANGLTNVKGELMFNGTRVPSIPLRLALDAFRNFLRKLKHPVVLVAHNCKFDAPILINSVKKMSMVDEFGSVVVGFADTLPLIKSVTNREGKGECTLTGLAAWLNISADGVHNAVYDVLTLVKIVEHLKITDEQIINRKITWDHYIASVQNAEKSAKILKTLIPLGNCMSAGMEKKLAEADISYNDLISIYLPEQPDIIPGLEVQ</sequence>
<proteinExistence type="inferred from homology"/>
<dbReference type="AlphaFoldDB" id="A0A8K0G296"/>
<evidence type="ECO:0000313" key="9">
    <source>
        <dbReference type="EMBL" id="KAF2883108.1"/>
    </source>
</evidence>